<keyword evidence="1" id="KW-1185">Reference proteome</keyword>
<dbReference type="AlphaFoldDB" id="A0A1I7WP72"/>
<name>A0A1I7WP72_HETBA</name>
<proteinExistence type="predicted"/>
<organism evidence="1 2">
    <name type="scientific">Heterorhabditis bacteriophora</name>
    <name type="common">Entomopathogenic nematode worm</name>
    <dbReference type="NCBI Taxonomy" id="37862"/>
    <lineage>
        <taxon>Eukaryota</taxon>
        <taxon>Metazoa</taxon>
        <taxon>Ecdysozoa</taxon>
        <taxon>Nematoda</taxon>
        <taxon>Chromadorea</taxon>
        <taxon>Rhabditida</taxon>
        <taxon>Rhabditina</taxon>
        <taxon>Rhabditomorpha</taxon>
        <taxon>Strongyloidea</taxon>
        <taxon>Heterorhabditidae</taxon>
        <taxon>Heterorhabditis</taxon>
    </lineage>
</organism>
<protein>
    <submittedName>
        <fullName evidence="2">BRK domain-containing protein</fullName>
    </submittedName>
</protein>
<accession>A0A1I7WP72</accession>
<dbReference type="WBParaSite" id="Hba_06941">
    <property type="protein sequence ID" value="Hba_06941"/>
    <property type="gene ID" value="Hba_06941"/>
</dbReference>
<evidence type="ECO:0000313" key="2">
    <source>
        <dbReference type="WBParaSite" id="Hba_06941"/>
    </source>
</evidence>
<dbReference type="Proteomes" id="UP000095283">
    <property type="component" value="Unplaced"/>
</dbReference>
<evidence type="ECO:0000313" key="1">
    <source>
        <dbReference type="Proteomes" id="UP000095283"/>
    </source>
</evidence>
<reference evidence="2" key="1">
    <citation type="submission" date="2016-11" db="UniProtKB">
        <authorList>
            <consortium name="WormBaseParasite"/>
        </authorList>
    </citation>
    <scope>IDENTIFICATION</scope>
</reference>
<sequence length="114" mass="13059">MSQIKTVAKMNDKNAPINTCVQVKKSPIRVFPVRAAPKVPASKKVYKPIESSAKDVIRPVRKRNINCSRKERYSSNYWSTGSIHNATEIMEEWCRAHPFVDKCAPFVFMVCFLL</sequence>